<keyword evidence="2" id="KW-0808">Transferase</keyword>
<dbReference type="Gene3D" id="3.30.200.20">
    <property type="entry name" value="Phosphorylase Kinase, domain 1"/>
    <property type="match status" value="1"/>
</dbReference>
<organism evidence="2">
    <name type="scientific">Streptomyces sp. SID7499</name>
    <dbReference type="NCBI Taxonomy" id="2706086"/>
    <lineage>
        <taxon>Bacteria</taxon>
        <taxon>Bacillati</taxon>
        <taxon>Actinomycetota</taxon>
        <taxon>Actinomycetes</taxon>
        <taxon>Kitasatosporales</taxon>
        <taxon>Streptomycetaceae</taxon>
        <taxon>Streptomyces</taxon>
    </lineage>
</organism>
<accession>A0A6G3WUP0</accession>
<sequence>MSDHRGPAAVSPALFGVGGDWLPVTAGESGASVFRAADATRYAKCVPAADAAGLEAERDRIAWLSGQGVPGPRVLDWYAGDAGACLVTAAVSGVPADRL</sequence>
<feature type="domain" description="Aminoglycoside phosphotransferase" evidence="1">
    <location>
        <begin position="21"/>
        <end position="96"/>
    </location>
</feature>
<reference evidence="2" key="1">
    <citation type="submission" date="2020-01" db="EMBL/GenBank/DDBJ databases">
        <title>Insect and environment-associated Actinomycetes.</title>
        <authorList>
            <person name="Currrie C."/>
            <person name="Chevrette M."/>
            <person name="Carlson C."/>
            <person name="Stubbendieck R."/>
            <person name="Wendt-Pienkowski E."/>
        </authorList>
    </citation>
    <scope>NUCLEOTIDE SEQUENCE</scope>
    <source>
        <strain evidence="2">SID7499</strain>
    </source>
</reference>
<dbReference type="SUPFAM" id="SSF56112">
    <property type="entry name" value="Protein kinase-like (PK-like)"/>
    <property type="match status" value="1"/>
</dbReference>
<feature type="non-terminal residue" evidence="2">
    <location>
        <position position="99"/>
    </location>
</feature>
<dbReference type="InterPro" id="IPR011009">
    <property type="entry name" value="Kinase-like_dom_sf"/>
</dbReference>
<evidence type="ECO:0000313" key="2">
    <source>
        <dbReference type="EMBL" id="NEE09248.1"/>
    </source>
</evidence>
<proteinExistence type="predicted"/>
<dbReference type="Pfam" id="PF01636">
    <property type="entry name" value="APH"/>
    <property type="match status" value="1"/>
</dbReference>
<dbReference type="GO" id="GO:0016740">
    <property type="term" value="F:transferase activity"/>
    <property type="evidence" value="ECO:0007669"/>
    <property type="project" value="UniProtKB-KW"/>
</dbReference>
<protein>
    <submittedName>
        <fullName evidence="2">Phosphotransferase</fullName>
    </submittedName>
</protein>
<comment type="caution">
    <text evidence="2">The sequence shown here is derived from an EMBL/GenBank/DDBJ whole genome shotgun (WGS) entry which is preliminary data.</text>
</comment>
<dbReference type="EMBL" id="JAAGMN010002234">
    <property type="protein sequence ID" value="NEE09248.1"/>
    <property type="molecule type" value="Genomic_DNA"/>
</dbReference>
<dbReference type="AlphaFoldDB" id="A0A6G3WUP0"/>
<gene>
    <name evidence="2" type="ORF">G3M58_22670</name>
</gene>
<dbReference type="InterPro" id="IPR002575">
    <property type="entry name" value="Aminoglycoside_PTrfase"/>
</dbReference>
<evidence type="ECO:0000259" key="1">
    <source>
        <dbReference type="Pfam" id="PF01636"/>
    </source>
</evidence>
<name>A0A6G3WUP0_9ACTN</name>